<dbReference type="KEGG" id="mjl:Mjls_0934"/>
<reference evidence="3" key="1">
    <citation type="submission" date="2007-02" db="EMBL/GenBank/DDBJ databases">
        <title>Complete sequence of Mycobacterium sp. JLS.</title>
        <authorList>
            <consortium name="US DOE Joint Genome Institute"/>
            <person name="Copeland A."/>
            <person name="Lucas S."/>
            <person name="Lapidus A."/>
            <person name="Barry K."/>
            <person name="Detter J.C."/>
            <person name="Glavina del Rio T."/>
            <person name="Hammon N."/>
            <person name="Israni S."/>
            <person name="Dalin E."/>
            <person name="Tice H."/>
            <person name="Pitluck S."/>
            <person name="Chain P."/>
            <person name="Malfatti S."/>
            <person name="Shin M."/>
            <person name="Vergez L."/>
            <person name="Schmutz J."/>
            <person name="Larimer F."/>
            <person name="Land M."/>
            <person name="Hauser L."/>
            <person name="Kyrpides N."/>
            <person name="Mikhailova N."/>
            <person name="Miller C.D."/>
            <person name="Anderson A.J."/>
            <person name="Sims R.C."/>
            <person name="Richardson P."/>
        </authorList>
    </citation>
    <scope>NUCLEOTIDE SEQUENCE [LARGE SCALE GENOMIC DNA]</scope>
    <source>
        <strain evidence="3">JLS</strain>
    </source>
</reference>
<evidence type="ECO:0000313" key="3">
    <source>
        <dbReference type="EMBL" id="ABN96743.1"/>
    </source>
</evidence>
<protein>
    <submittedName>
        <fullName evidence="3">Uncharacterized protein</fullName>
    </submittedName>
</protein>
<feature type="coiled-coil region" evidence="1">
    <location>
        <begin position="607"/>
        <end position="660"/>
    </location>
</feature>
<gene>
    <name evidence="3" type="ordered locus">Mjls_0934</name>
</gene>
<evidence type="ECO:0000256" key="2">
    <source>
        <dbReference type="SAM" id="MobiDB-lite"/>
    </source>
</evidence>
<feature type="compositionally biased region" description="Low complexity" evidence="2">
    <location>
        <begin position="15"/>
        <end position="28"/>
    </location>
</feature>
<feature type="compositionally biased region" description="Low complexity" evidence="2">
    <location>
        <begin position="216"/>
        <end position="230"/>
    </location>
</feature>
<accession>A0A5Q5CBZ2</accession>
<keyword evidence="1" id="KW-0175">Coiled coil</keyword>
<dbReference type="EMBL" id="CP000580">
    <property type="protein sequence ID" value="ABN96743.1"/>
    <property type="molecule type" value="Genomic_DNA"/>
</dbReference>
<feature type="region of interest" description="Disordered" evidence="2">
    <location>
        <begin position="272"/>
        <end position="415"/>
    </location>
</feature>
<name>A0A5Q5CBZ2_MYCSJ</name>
<organism evidence="3">
    <name type="scientific">Mycobacterium sp. (strain JLS)</name>
    <dbReference type="NCBI Taxonomy" id="164757"/>
    <lineage>
        <taxon>Bacteria</taxon>
        <taxon>Bacillati</taxon>
        <taxon>Actinomycetota</taxon>
        <taxon>Actinomycetes</taxon>
        <taxon>Mycobacteriales</taxon>
        <taxon>Mycobacteriaceae</taxon>
        <taxon>Mycobacterium</taxon>
    </lineage>
</organism>
<feature type="region of interest" description="Disordered" evidence="2">
    <location>
        <begin position="118"/>
        <end position="232"/>
    </location>
</feature>
<sequence>MTQTAGSARAAVGHALTAGQRTTAAARPRPAGVLIQLQRSAGNAAVNALLAAKFKGPDSEARSSLDAALSEARREEPAVNIVEKGLKAAKKLGIPVELEGPKPPASALAATVTGFGPGSVPAKKQVPPPKRTPAVSPLGKAAAKRVGPAAPKGSTRGAPAGAGGAGSPAGPSALSADQLLQPPVPPKSVSPHADPAFKQVTGGVKGFAREKKSHPQAAAKAKEAQGAALAPSDDVAGQAKAAKVDTMDAQPAGTFDKKAFIAAVKAAIEAKSPKTLEEADSQAKAGGGKAGEVKGEVKGLVTQGKEGQTKDVESATDAPPDTSKAVPKPVTPMSPETQSPPVTIPATGAAPKPAPPEQLNLAAGKRQADDEMAGADVSEKQLAESNEPDFQQALADKKAAAAHADTAPGEFRKQEQDVIGQNKAEAAAVTKQGVAGMQGSKAAALAKLVADKGKTKSKDEAKRAEVTAKVQSVYATTETAVKKILDGIDPKVDKAFEEGEADARKTFESFVAAKMSAYKKDRYSGWLGGWRWAKDKLFGMPDKVNTFYTAGRELYLKKMDVVISRVADIVGADLAAAKARIAAGKAEISSYVKSLPANLQKVGDTAAKEINDKFAQLEDDVNAKQEAVVDTLATKYVDARKGLDERIEELQAENKGLVDKAIGAIKAIINTIRQLAAMLMNVLARVAGVVGDIIKHPVAFLSNLIEGVKGGILKFKDNILTHLRKGLMGWLFGALAEGGVELPDTFDLKGIIKLLASLFGLTWANIRNRLVKQIGEPAMAAIEKGVEIFKLIATGGVAALWQMLIEKLGDIKEMILEQVKDFVITRIITAGITWLIGLLNPAAAFIKACKLIYDIVMFFVNNAERIMKFVNTVIDSVADIVRGNVSGVVNKIEDVLGQMVPILIGFLASAIGLGGIGQKIREIIAKLQKPVNKAIDFVIKQGLKLAGPIIRGLKGIGKKVKAKVAAGKAWVKGKVDAGKKWVKGKADAAKKWVKGKAEAVKDFFTVKEKFTVDGETHELYTSGKSTALTVASNNPTALSKHKDPGVVAAYAAYESAIAAETSPSAKKRAARAPLRNIIRVLRQWMRKSKNKDPQASAPGIGTMAPYGNLGSSVRRTHYRGAPEVWAMEKEHILPFAVGKRLWEIVGLVAPGRGGHEDDKQTTILIYKGAADEKTQGDKPLWESFAARVSADGVARNLDLARTMIADMRQGQGGSSGDRDIMGYAASGVRNVFHDITDRVGEAKRDAVTRTVTAVLNENRLNGVRRGPPGSPESPIPVKGQIEQAANAQVADVMRILTGVVSDLNEGRTPNITPKKKRKKS</sequence>
<feature type="region of interest" description="Disordered" evidence="2">
    <location>
        <begin position="1"/>
        <end position="28"/>
    </location>
</feature>
<evidence type="ECO:0000256" key="1">
    <source>
        <dbReference type="SAM" id="Coils"/>
    </source>
</evidence>
<proteinExistence type="predicted"/>